<dbReference type="AlphaFoldDB" id="A0A8J3VVJ4"/>
<dbReference type="SUPFAM" id="SSF55874">
    <property type="entry name" value="ATPase domain of HSP90 chaperone/DNA topoisomerase II/histidine kinase"/>
    <property type="match status" value="1"/>
</dbReference>
<evidence type="ECO:0000256" key="6">
    <source>
        <dbReference type="ARBA" id="ARBA00022777"/>
    </source>
</evidence>
<protein>
    <recommendedName>
        <fullName evidence="2">histidine kinase</fullName>
        <ecNumber evidence="2">2.7.13.3</ecNumber>
    </recommendedName>
</protein>
<sequence>MAVNRAAGNRYPSRMFRRDAPAALARTDALAQPSALARPTALAERVASGGRSLLRYWQARPVVVRDALPAVALALLAYCPPLARHGTRLGELPYRHTDAVAVLAALTQSLPLAARRRWPAGVLAACAAGFAVQDVRGYASFAGLGLILALYNGAAYQSRMRQPLVAALTAGYVLLAWAEHEAGSPAAPQDFVVFYLCLAACWLFGSWVRAQRQHDAERRRQATAEVRTAERARIARELHDVVTHHVTAIVVQANAAQYLVSQPEQLAANLGAISQTGRRALSELRDLLGVLDATRSAPLEQAPDLTEVAALVEQTRAAGQPVEFGSRGRQPELGAGREQAAYRVVQEALTNAMKYAAGRRTQVRLDYRPDGVDIAVTTAGPGPHKPVEKAADSTVENAADKAVGNNAVGGSGRGLVGLSERVELFGGSLTAGPDDTGGFAVRARIPAAAGNDVPA</sequence>
<evidence type="ECO:0000259" key="10">
    <source>
        <dbReference type="Pfam" id="PF02518"/>
    </source>
</evidence>
<dbReference type="Proteomes" id="UP000642748">
    <property type="component" value="Unassembled WGS sequence"/>
</dbReference>
<feature type="domain" description="Signal transduction histidine kinase subgroup 3 dimerisation and phosphoacceptor" evidence="11">
    <location>
        <begin position="230"/>
        <end position="292"/>
    </location>
</feature>
<dbReference type="EMBL" id="BONZ01000085">
    <property type="protein sequence ID" value="GIH19783.1"/>
    <property type="molecule type" value="Genomic_DNA"/>
</dbReference>
<dbReference type="InterPro" id="IPR003594">
    <property type="entry name" value="HATPase_dom"/>
</dbReference>
<keyword evidence="9" id="KW-0472">Membrane</keyword>
<organism evidence="13 14">
    <name type="scientific">Rugosimonospora africana</name>
    <dbReference type="NCBI Taxonomy" id="556532"/>
    <lineage>
        <taxon>Bacteria</taxon>
        <taxon>Bacillati</taxon>
        <taxon>Actinomycetota</taxon>
        <taxon>Actinomycetes</taxon>
        <taxon>Micromonosporales</taxon>
        <taxon>Micromonosporaceae</taxon>
        <taxon>Rugosimonospora</taxon>
    </lineage>
</organism>
<evidence type="ECO:0000256" key="1">
    <source>
        <dbReference type="ARBA" id="ARBA00000085"/>
    </source>
</evidence>
<evidence type="ECO:0000256" key="9">
    <source>
        <dbReference type="SAM" id="Phobius"/>
    </source>
</evidence>
<name>A0A8J3VVJ4_9ACTN</name>
<evidence type="ECO:0000256" key="2">
    <source>
        <dbReference type="ARBA" id="ARBA00012438"/>
    </source>
</evidence>
<keyword evidence="14" id="KW-1185">Reference proteome</keyword>
<dbReference type="InterPro" id="IPR055558">
    <property type="entry name" value="DUF7134"/>
</dbReference>
<dbReference type="Pfam" id="PF23539">
    <property type="entry name" value="DUF7134"/>
    <property type="match status" value="1"/>
</dbReference>
<evidence type="ECO:0000256" key="4">
    <source>
        <dbReference type="ARBA" id="ARBA00022679"/>
    </source>
</evidence>
<comment type="catalytic activity">
    <reaction evidence="1">
        <text>ATP + protein L-histidine = ADP + protein N-phospho-L-histidine.</text>
        <dbReference type="EC" id="2.7.13.3"/>
    </reaction>
</comment>
<reference evidence="13" key="1">
    <citation type="submission" date="2021-01" db="EMBL/GenBank/DDBJ databases">
        <title>Whole genome shotgun sequence of Rugosimonospora africana NBRC 104875.</title>
        <authorList>
            <person name="Komaki H."/>
            <person name="Tamura T."/>
        </authorList>
    </citation>
    <scope>NUCLEOTIDE SEQUENCE</scope>
    <source>
        <strain evidence="13">NBRC 104875</strain>
    </source>
</reference>
<dbReference type="GO" id="GO:0016020">
    <property type="term" value="C:membrane"/>
    <property type="evidence" value="ECO:0007669"/>
    <property type="project" value="InterPro"/>
</dbReference>
<feature type="domain" description="Histidine kinase/HSP90-like ATPase" evidence="10">
    <location>
        <begin position="337"/>
        <end position="447"/>
    </location>
</feature>
<dbReference type="GO" id="GO:0046983">
    <property type="term" value="F:protein dimerization activity"/>
    <property type="evidence" value="ECO:0007669"/>
    <property type="project" value="InterPro"/>
</dbReference>
<evidence type="ECO:0000256" key="3">
    <source>
        <dbReference type="ARBA" id="ARBA00022553"/>
    </source>
</evidence>
<evidence type="ECO:0000256" key="7">
    <source>
        <dbReference type="ARBA" id="ARBA00022840"/>
    </source>
</evidence>
<dbReference type="InterPro" id="IPR011712">
    <property type="entry name" value="Sig_transdc_His_kin_sub3_dim/P"/>
</dbReference>
<dbReference type="PANTHER" id="PTHR24421">
    <property type="entry name" value="NITRATE/NITRITE SENSOR PROTEIN NARX-RELATED"/>
    <property type="match status" value="1"/>
</dbReference>
<keyword evidence="3" id="KW-0597">Phosphoprotein</keyword>
<dbReference type="Gene3D" id="3.30.565.10">
    <property type="entry name" value="Histidine kinase-like ATPase, C-terminal domain"/>
    <property type="match status" value="1"/>
</dbReference>
<dbReference type="InterPro" id="IPR050482">
    <property type="entry name" value="Sensor_HK_TwoCompSys"/>
</dbReference>
<keyword evidence="6 13" id="KW-0418">Kinase</keyword>
<dbReference type="PANTHER" id="PTHR24421:SF10">
    <property type="entry name" value="NITRATE_NITRITE SENSOR PROTEIN NARQ"/>
    <property type="match status" value="1"/>
</dbReference>
<keyword evidence="9" id="KW-1133">Transmembrane helix</keyword>
<keyword evidence="9" id="KW-0812">Transmembrane</keyword>
<dbReference type="GO" id="GO:0005524">
    <property type="term" value="F:ATP binding"/>
    <property type="evidence" value="ECO:0007669"/>
    <property type="project" value="UniProtKB-KW"/>
</dbReference>
<keyword evidence="4" id="KW-0808">Transferase</keyword>
<dbReference type="GO" id="GO:0000155">
    <property type="term" value="F:phosphorelay sensor kinase activity"/>
    <property type="evidence" value="ECO:0007669"/>
    <property type="project" value="InterPro"/>
</dbReference>
<keyword evidence="5" id="KW-0547">Nucleotide-binding</keyword>
<proteinExistence type="predicted"/>
<feature type="transmembrane region" description="Helical" evidence="9">
    <location>
        <begin position="192"/>
        <end position="210"/>
    </location>
</feature>
<dbReference type="CDD" id="cd16917">
    <property type="entry name" value="HATPase_UhpB-NarQ-NarX-like"/>
    <property type="match status" value="1"/>
</dbReference>
<feature type="transmembrane region" description="Helical" evidence="9">
    <location>
        <begin position="138"/>
        <end position="156"/>
    </location>
</feature>
<evidence type="ECO:0000259" key="11">
    <source>
        <dbReference type="Pfam" id="PF07730"/>
    </source>
</evidence>
<feature type="domain" description="DUF7134" evidence="12">
    <location>
        <begin position="56"/>
        <end position="212"/>
    </location>
</feature>
<comment type="caution">
    <text evidence="13">The sequence shown here is derived from an EMBL/GenBank/DDBJ whole genome shotgun (WGS) entry which is preliminary data.</text>
</comment>
<evidence type="ECO:0000256" key="5">
    <source>
        <dbReference type="ARBA" id="ARBA00022741"/>
    </source>
</evidence>
<keyword evidence="7" id="KW-0067">ATP-binding</keyword>
<dbReference type="Pfam" id="PF02518">
    <property type="entry name" value="HATPase_c"/>
    <property type="match status" value="1"/>
</dbReference>
<keyword evidence="8" id="KW-0902">Two-component regulatory system</keyword>
<evidence type="ECO:0000313" key="13">
    <source>
        <dbReference type="EMBL" id="GIH19783.1"/>
    </source>
</evidence>
<dbReference type="EC" id="2.7.13.3" evidence="2"/>
<evidence type="ECO:0000313" key="14">
    <source>
        <dbReference type="Proteomes" id="UP000642748"/>
    </source>
</evidence>
<dbReference type="InterPro" id="IPR036890">
    <property type="entry name" value="HATPase_C_sf"/>
</dbReference>
<dbReference type="Gene3D" id="1.20.5.1930">
    <property type="match status" value="1"/>
</dbReference>
<gene>
    <name evidence="13" type="ORF">Raf01_79550</name>
</gene>
<evidence type="ECO:0000259" key="12">
    <source>
        <dbReference type="Pfam" id="PF23539"/>
    </source>
</evidence>
<evidence type="ECO:0000256" key="8">
    <source>
        <dbReference type="ARBA" id="ARBA00023012"/>
    </source>
</evidence>
<dbReference type="Pfam" id="PF07730">
    <property type="entry name" value="HisKA_3"/>
    <property type="match status" value="1"/>
</dbReference>
<accession>A0A8J3VVJ4</accession>